<protein>
    <submittedName>
        <fullName evidence="2">Uncharacterized protein</fullName>
    </submittedName>
</protein>
<gene>
    <name evidence="2" type="ORF">CDL12_27796</name>
</gene>
<feature type="compositionally biased region" description="Polar residues" evidence="1">
    <location>
        <begin position="15"/>
        <end position="25"/>
    </location>
</feature>
<organism evidence="2 3">
    <name type="scientific">Handroanthus impetiginosus</name>
    <dbReference type="NCBI Taxonomy" id="429701"/>
    <lineage>
        <taxon>Eukaryota</taxon>
        <taxon>Viridiplantae</taxon>
        <taxon>Streptophyta</taxon>
        <taxon>Embryophyta</taxon>
        <taxon>Tracheophyta</taxon>
        <taxon>Spermatophyta</taxon>
        <taxon>Magnoliopsida</taxon>
        <taxon>eudicotyledons</taxon>
        <taxon>Gunneridae</taxon>
        <taxon>Pentapetalae</taxon>
        <taxon>asterids</taxon>
        <taxon>lamiids</taxon>
        <taxon>Lamiales</taxon>
        <taxon>Bignoniaceae</taxon>
        <taxon>Crescentiina</taxon>
        <taxon>Tabebuia alliance</taxon>
        <taxon>Handroanthus</taxon>
    </lineage>
</organism>
<evidence type="ECO:0000313" key="2">
    <source>
        <dbReference type="EMBL" id="PIM99705.1"/>
    </source>
</evidence>
<reference evidence="3" key="1">
    <citation type="journal article" date="2018" name="Gigascience">
        <title>Genome assembly of the Pink Ipe (Handroanthus impetiginosus, Bignoniaceae), a highly valued, ecologically keystone Neotropical timber forest tree.</title>
        <authorList>
            <person name="Silva-Junior O.B."/>
            <person name="Grattapaglia D."/>
            <person name="Novaes E."/>
            <person name="Collevatti R.G."/>
        </authorList>
    </citation>
    <scope>NUCLEOTIDE SEQUENCE [LARGE SCALE GENOMIC DNA]</scope>
    <source>
        <strain evidence="3">cv. UFG-1</strain>
    </source>
</reference>
<feature type="region of interest" description="Disordered" evidence="1">
    <location>
        <begin position="89"/>
        <end position="108"/>
    </location>
</feature>
<keyword evidence="3" id="KW-1185">Reference proteome</keyword>
<name>A0A2G9G311_9LAMI</name>
<dbReference type="Proteomes" id="UP000231279">
    <property type="component" value="Unassembled WGS sequence"/>
</dbReference>
<sequence length="108" mass="12243">MTYAKNQQKRHDMHLTSTKNLSMGKSRNDVNIERSPSPPSFNNSKNLIWKKSRNESEKDIDENNPEAQGKDSSDSEVEILASATINEKGVVGPSVPSKKFHKKKLIRY</sequence>
<evidence type="ECO:0000256" key="1">
    <source>
        <dbReference type="SAM" id="MobiDB-lite"/>
    </source>
</evidence>
<feature type="region of interest" description="Disordered" evidence="1">
    <location>
        <begin position="1"/>
        <end position="76"/>
    </location>
</feature>
<accession>A0A2G9G311</accession>
<dbReference type="EMBL" id="NKXS01007424">
    <property type="protein sequence ID" value="PIM99705.1"/>
    <property type="molecule type" value="Genomic_DNA"/>
</dbReference>
<feature type="compositionally biased region" description="Basic residues" evidence="1">
    <location>
        <begin position="98"/>
        <end position="108"/>
    </location>
</feature>
<comment type="caution">
    <text evidence="2">The sequence shown here is derived from an EMBL/GenBank/DDBJ whole genome shotgun (WGS) entry which is preliminary data.</text>
</comment>
<evidence type="ECO:0000313" key="3">
    <source>
        <dbReference type="Proteomes" id="UP000231279"/>
    </source>
</evidence>
<dbReference type="AlphaFoldDB" id="A0A2G9G311"/>
<proteinExistence type="predicted"/>